<evidence type="ECO:0000256" key="1">
    <source>
        <dbReference type="ARBA" id="ARBA00000847"/>
    </source>
</evidence>
<feature type="domain" description="Nudix hydrolase" evidence="9">
    <location>
        <begin position="37"/>
        <end position="166"/>
    </location>
</feature>
<dbReference type="EMBL" id="FQVB01000006">
    <property type="protein sequence ID" value="SHE66627.1"/>
    <property type="molecule type" value="Genomic_DNA"/>
</dbReference>
<dbReference type="GO" id="GO:0006753">
    <property type="term" value="P:nucleoside phosphate metabolic process"/>
    <property type="evidence" value="ECO:0007669"/>
    <property type="project" value="TreeGrafter"/>
</dbReference>
<dbReference type="InterPro" id="IPR020084">
    <property type="entry name" value="NUDIX_hydrolase_CS"/>
</dbReference>
<dbReference type="RefSeq" id="WP_073036865.1">
    <property type="nucleotide sequence ID" value="NZ_FQVB01000006.1"/>
</dbReference>
<dbReference type="Gene3D" id="3.90.79.10">
    <property type="entry name" value="Nucleoside Triphosphate Pyrophosphohydrolase"/>
    <property type="match status" value="1"/>
</dbReference>
<evidence type="ECO:0000256" key="8">
    <source>
        <dbReference type="RuleBase" id="RU003476"/>
    </source>
</evidence>
<dbReference type="InterPro" id="IPR015797">
    <property type="entry name" value="NUDIX_hydrolase-like_dom_sf"/>
</dbReference>
<name>A0A1M4VCJ7_9BACT</name>
<keyword evidence="5 8" id="KW-0378">Hydrolase</keyword>
<protein>
    <recommendedName>
        <fullName evidence="4">GDP-mannose pyrophosphatase</fullName>
    </recommendedName>
    <alternativeName>
        <fullName evidence="6">GDP-mannose hydrolase</fullName>
    </alternativeName>
    <alternativeName>
        <fullName evidence="7">GDPMK</fullName>
    </alternativeName>
</protein>
<dbReference type="STRING" id="1121391.SAMN02745206_00624"/>
<accession>A0A1M4VCJ7</accession>
<comment type="cofactor">
    <cofactor evidence="2">
        <name>Mg(2+)</name>
        <dbReference type="ChEBI" id="CHEBI:18420"/>
    </cofactor>
</comment>
<dbReference type="GO" id="GO:0019693">
    <property type="term" value="P:ribose phosphate metabolic process"/>
    <property type="evidence" value="ECO:0007669"/>
    <property type="project" value="TreeGrafter"/>
</dbReference>
<evidence type="ECO:0000313" key="11">
    <source>
        <dbReference type="Proteomes" id="UP000184076"/>
    </source>
</evidence>
<dbReference type="InterPro" id="IPR000086">
    <property type="entry name" value="NUDIX_hydrolase_dom"/>
</dbReference>
<keyword evidence="11" id="KW-1185">Reference proteome</keyword>
<gene>
    <name evidence="10" type="ORF">SAMN02745206_00624</name>
</gene>
<comment type="catalytic activity">
    <reaction evidence="1">
        <text>GDP-alpha-D-mannose + H2O = alpha-D-mannose 1-phosphate + GMP + 2 H(+)</text>
        <dbReference type="Rhea" id="RHEA:27978"/>
        <dbReference type="ChEBI" id="CHEBI:15377"/>
        <dbReference type="ChEBI" id="CHEBI:15378"/>
        <dbReference type="ChEBI" id="CHEBI:57527"/>
        <dbReference type="ChEBI" id="CHEBI:58115"/>
        <dbReference type="ChEBI" id="CHEBI:58409"/>
    </reaction>
</comment>
<dbReference type="Pfam" id="PF00293">
    <property type="entry name" value="NUDIX"/>
    <property type="match status" value="1"/>
</dbReference>
<organism evidence="10 11">
    <name type="scientific">Desulfacinum infernum DSM 9756</name>
    <dbReference type="NCBI Taxonomy" id="1121391"/>
    <lineage>
        <taxon>Bacteria</taxon>
        <taxon>Pseudomonadati</taxon>
        <taxon>Thermodesulfobacteriota</taxon>
        <taxon>Syntrophobacteria</taxon>
        <taxon>Syntrophobacterales</taxon>
        <taxon>Syntrophobacteraceae</taxon>
        <taxon>Desulfacinum</taxon>
    </lineage>
</organism>
<evidence type="ECO:0000259" key="9">
    <source>
        <dbReference type="PROSITE" id="PS51462"/>
    </source>
</evidence>
<dbReference type="AlphaFoldDB" id="A0A1M4VCJ7"/>
<dbReference type="SUPFAM" id="SSF55811">
    <property type="entry name" value="Nudix"/>
    <property type="match status" value="1"/>
</dbReference>
<dbReference type="PROSITE" id="PS00893">
    <property type="entry name" value="NUDIX_BOX"/>
    <property type="match status" value="1"/>
</dbReference>
<evidence type="ECO:0000256" key="3">
    <source>
        <dbReference type="ARBA" id="ARBA00007275"/>
    </source>
</evidence>
<reference evidence="11" key="1">
    <citation type="submission" date="2016-11" db="EMBL/GenBank/DDBJ databases">
        <authorList>
            <person name="Varghese N."/>
            <person name="Submissions S."/>
        </authorList>
    </citation>
    <scope>NUCLEOTIDE SEQUENCE [LARGE SCALE GENOMIC DNA]</scope>
    <source>
        <strain evidence="11">DSM 9756</strain>
    </source>
</reference>
<comment type="similarity">
    <text evidence="3">Belongs to the Nudix hydrolase family. NudK subfamily.</text>
</comment>
<evidence type="ECO:0000256" key="4">
    <source>
        <dbReference type="ARBA" id="ARBA00016377"/>
    </source>
</evidence>
<evidence type="ECO:0000256" key="6">
    <source>
        <dbReference type="ARBA" id="ARBA00032162"/>
    </source>
</evidence>
<proteinExistence type="inferred from homology"/>
<sequence>MEERIRTLGSIHANHFSAYLDAVRLRTGRITERIRMDHPEAAAVLPFADDGRHVILVRQWRYAIGRETLEIPAGKVDPGESVEACAKRELMEETGYEARRFLPLFRYHPAIGYSNEEIAIFAASGLVKTSRREDTDEISRVEVLPWEDVLGRIHDGTITDGKTVIALCLFKSLLDREALPEDFFP</sequence>
<evidence type="ECO:0000313" key="10">
    <source>
        <dbReference type="EMBL" id="SHE66627.1"/>
    </source>
</evidence>
<evidence type="ECO:0000256" key="2">
    <source>
        <dbReference type="ARBA" id="ARBA00001946"/>
    </source>
</evidence>
<evidence type="ECO:0000256" key="5">
    <source>
        <dbReference type="ARBA" id="ARBA00022801"/>
    </source>
</evidence>
<dbReference type="CDD" id="cd03424">
    <property type="entry name" value="NUDIX_ADPRase_Nudt5_UGPPase_Nudt14"/>
    <property type="match status" value="1"/>
</dbReference>
<dbReference type="GO" id="GO:0016462">
    <property type="term" value="F:pyrophosphatase activity"/>
    <property type="evidence" value="ECO:0007669"/>
    <property type="project" value="UniProtKB-ARBA"/>
</dbReference>
<dbReference type="PROSITE" id="PS51462">
    <property type="entry name" value="NUDIX"/>
    <property type="match status" value="1"/>
</dbReference>
<dbReference type="PANTHER" id="PTHR11839">
    <property type="entry name" value="UDP/ADP-SUGAR PYROPHOSPHATASE"/>
    <property type="match status" value="1"/>
</dbReference>
<dbReference type="InterPro" id="IPR020476">
    <property type="entry name" value="Nudix_hydrolase"/>
</dbReference>
<evidence type="ECO:0000256" key="7">
    <source>
        <dbReference type="ARBA" id="ARBA00032272"/>
    </source>
</evidence>
<dbReference type="Proteomes" id="UP000184076">
    <property type="component" value="Unassembled WGS sequence"/>
</dbReference>
<dbReference type="PANTHER" id="PTHR11839:SF18">
    <property type="entry name" value="NUDIX HYDROLASE DOMAIN-CONTAINING PROTEIN"/>
    <property type="match status" value="1"/>
</dbReference>
<dbReference type="PRINTS" id="PR00502">
    <property type="entry name" value="NUDIXFAMILY"/>
</dbReference>
<dbReference type="OrthoDB" id="9806150at2"/>